<gene>
    <name evidence="1" type="ORF">F4821DRAFT_247823</name>
</gene>
<dbReference type="Proteomes" id="UP001497680">
    <property type="component" value="Unassembled WGS sequence"/>
</dbReference>
<dbReference type="EMBL" id="MU394378">
    <property type="protein sequence ID" value="KAI6082109.1"/>
    <property type="molecule type" value="Genomic_DNA"/>
</dbReference>
<comment type="caution">
    <text evidence="1">The sequence shown here is derived from an EMBL/GenBank/DDBJ whole genome shotgun (WGS) entry which is preliminary data.</text>
</comment>
<proteinExistence type="predicted"/>
<reference evidence="1 2" key="1">
    <citation type="journal article" date="2022" name="New Phytol.">
        <title>Ecological generalism drives hyperdiversity of secondary metabolite gene clusters in xylarialean endophytes.</title>
        <authorList>
            <person name="Franco M.E.E."/>
            <person name="Wisecaver J.H."/>
            <person name="Arnold A.E."/>
            <person name="Ju Y.M."/>
            <person name="Slot J.C."/>
            <person name="Ahrendt S."/>
            <person name="Moore L.P."/>
            <person name="Eastman K.E."/>
            <person name="Scott K."/>
            <person name="Konkel Z."/>
            <person name="Mondo S.J."/>
            <person name="Kuo A."/>
            <person name="Hayes R.D."/>
            <person name="Haridas S."/>
            <person name="Andreopoulos B."/>
            <person name="Riley R."/>
            <person name="LaButti K."/>
            <person name="Pangilinan J."/>
            <person name="Lipzen A."/>
            <person name="Amirebrahimi M."/>
            <person name="Yan J."/>
            <person name="Adam C."/>
            <person name="Keymanesh K."/>
            <person name="Ng V."/>
            <person name="Louie K."/>
            <person name="Northen T."/>
            <person name="Drula E."/>
            <person name="Henrissat B."/>
            <person name="Hsieh H.M."/>
            <person name="Youens-Clark K."/>
            <person name="Lutzoni F."/>
            <person name="Miadlikowska J."/>
            <person name="Eastwood D.C."/>
            <person name="Hamelin R.C."/>
            <person name="Grigoriev I.V."/>
            <person name="U'Ren J.M."/>
        </authorList>
    </citation>
    <scope>NUCLEOTIDE SEQUENCE [LARGE SCALE GENOMIC DNA]</scope>
    <source>
        <strain evidence="1 2">ER1909</strain>
    </source>
</reference>
<protein>
    <submittedName>
        <fullName evidence="1">Uncharacterized protein</fullName>
    </submittedName>
</protein>
<sequence>MGSGSPTVGPSAANLRGLSPVPDPSLSRLTSQDRLNEILEATRERADTIGSHTSGRSPRMSFQRLPERDENGGPDETTSIVTARDSPTNYQSTRMSPNPRNRRPADRPEADHSTTNGTNGTNGDASGEKSFLKHYFGGLWSIELENKGSVARDHLALERTFLAWLRTSLSFASIGIAITQLFRLNTSIGEDNAQFQTIRHMGKPLGATFLGISIIILLLGYRRYYQSQQWVIKGKFPASRGTVIIVSVIACALIVVSLFVVLFTQPAVVGSS</sequence>
<organism evidence="1 2">
    <name type="scientific">Hypoxylon rubiginosum</name>
    <dbReference type="NCBI Taxonomy" id="110542"/>
    <lineage>
        <taxon>Eukaryota</taxon>
        <taxon>Fungi</taxon>
        <taxon>Dikarya</taxon>
        <taxon>Ascomycota</taxon>
        <taxon>Pezizomycotina</taxon>
        <taxon>Sordariomycetes</taxon>
        <taxon>Xylariomycetidae</taxon>
        <taxon>Xylariales</taxon>
        <taxon>Hypoxylaceae</taxon>
        <taxon>Hypoxylon</taxon>
    </lineage>
</organism>
<evidence type="ECO:0000313" key="1">
    <source>
        <dbReference type="EMBL" id="KAI6082109.1"/>
    </source>
</evidence>
<keyword evidence="2" id="KW-1185">Reference proteome</keyword>
<evidence type="ECO:0000313" key="2">
    <source>
        <dbReference type="Proteomes" id="UP001497680"/>
    </source>
</evidence>
<name>A0ACC0CNY5_9PEZI</name>
<accession>A0ACC0CNY5</accession>